<keyword evidence="1" id="KW-0732">Signal</keyword>
<evidence type="ECO:0000313" key="3">
    <source>
        <dbReference type="Proteomes" id="UP000244005"/>
    </source>
</evidence>
<dbReference type="Proteomes" id="UP000244005">
    <property type="component" value="Unassembled WGS sequence"/>
</dbReference>
<proteinExistence type="predicted"/>
<dbReference type="AlphaFoldDB" id="A0A2R6XLK2"/>
<dbReference type="Gramene" id="Mp7g14040.1">
    <property type="protein sequence ID" value="Mp7g14040.1.cds1"/>
    <property type="gene ID" value="Mp7g14040"/>
</dbReference>
<name>A0A2R6XLK2_MARPO</name>
<keyword evidence="3" id="KW-1185">Reference proteome</keyword>
<evidence type="ECO:0000313" key="2">
    <source>
        <dbReference type="EMBL" id="PTQ46984.1"/>
    </source>
</evidence>
<reference evidence="3" key="1">
    <citation type="journal article" date="2017" name="Cell">
        <title>Insights into land plant evolution garnered from the Marchantia polymorpha genome.</title>
        <authorList>
            <person name="Bowman J.L."/>
            <person name="Kohchi T."/>
            <person name="Yamato K.T."/>
            <person name="Jenkins J."/>
            <person name="Shu S."/>
            <person name="Ishizaki K."/>
            <person name="Yamaoka S."/>
            <person name="Nishihama R."/>
            <person name="Nakamura Y."/>
            <person name="Berger F."/>
            <person name="Adam C."/>
            <person name="Aki S.S."/>
            <person name="Althoff F."/>
            <person name="Araki T."/>
            <person name="Arteaga-Vazquez M.A."/>
            <person name="Balasubrmanian S."/>
            <person name="Barry K."/>
            <person name="Bauer D."/>
            <person name="Boehm C.R."/>
            <person name="Briginshaw L."/>
            <person name="Caballero-Perez J."/>
            <person name="Catarino B."/>
            <person name="Chen F."/>
            <person name="Chiyoda S."/>
            <person name="Chovatia M."/>
            <person name="Davies K.M."/>
            <person name="Delmans M."/>
            <person name="Demura T."/>
            <person name="Dierschke T."/>
            <person name="Dolan L."/>
            <person name="Dorantes-Acosta A.E."/>
            <person name="Eklund D.M."/>
            <person name="Florent S.N."/>
            <person name="Flores-Sandoval E."/>
            <person name="Fujiyama A."/>
            <person name="Fukuzawa H."/>
            <person name="Galik B."/>
            <person name="Grimanelli D."/>
            <person name="Grimwood J."/>
            <person name="Grossniklaus U."/>
            <person name="Hamada T."/>
            <person name="Haseloff J."/>
            <person name="Hetherington A.J."/>
            <person name="Higo A."/>
            <person name="Hirakawa Y."/>
            <person name="Hundley H.N."/>
            <person name="Ikeda Y."/>
            <person name="Inoue K."/>
            <person name="Inoue S.I."/>
            <person name="Ishida S."/>
            <person name="Jia Q."/>
            <person name="Kakita M."/>
            <person name="Kanazawa T."/>
            <person name="Kawai Y."/>
            <person name="Kawashima T."/>
            <person name="Kennedy M."/>
            <person name="Kinose K."/>
            <person name="Kinoshita T."/>
            <person name="Kohara Y."/>
            <person name="Koide E."/>
            <person name="Komatsu K."/>
            <person name="Kopischke S."/>
            <person name="Kubo M."/>
            <person name="Kyozuka J."/>
            <person name="Lagercrantz U."/>
            <person name="Lin S.S."/>
            <person name="Lindquist E."/>
            <person name="Lipzen A.M."/>
            <person name="Lu C.W."/>
            <person name="De Luna E."/>
            <person name="Martienssen R.A."/>
            <person name="Minamino N."/>
            <person name="Mizutani M."/>
            <person name="Mizutani M."/>
            <person name="Mochizuki N."/>
            <person name="Monte I."/>
            <person name="Mosher R."/>
            <person name="Nagasaki H."/>
            <person name="Nakagami H."/>
            <person name="Naramoto S."/>
            <person name="Nishitani K."/>
            <person name="Ohtani M."/>
            <person name="Okamoto T."/>
            <person name="Okumura M."/>
            <person name="Phillips J."/>
            <person name="Pollak B."/>
            <person name="Reinders A."/>
            <person name="Rovekamp M."/>
            <person name="Sano R."/>
            <person name="Sawa S."/>
            <person name="Schmid M.W."/>
            <person name="Shirakawa M."/>
            <person name="Solano R."/>
            <person name="Spunde A."/>
            <person name="Suetsugu N."/>
            <person name="Sugano S."/>
            <person name="Sugiyama A."/>
            <person name="Sun R."/>
            <person name="Suzuki Y."/>
            <person name="Takenaka M."/>
            <person name="Takezawa D."/>
            <person name="Tomogane H."/>
            <person name="Tsuzuki M."/>
            <person name="Ueda T."/>
            <person name="Umeda M."/>
            <person name="Ward J.M."/>
            <person name="Watanabe Y."/>
            <person name="Yazaki K."/>
            <person name="Yokoyama R."/>
            <person name="Yoshitake Y."/>
            <person name="Yotsui I."/>
            <person name="Zachgo S."/>
            <person name="Schmutz J."/>
        </authorList>
    </citation>
    <scope>NUCLEOTIDE SEQUENCE [LARGE SCALE GENOMIC DNA]</scope>
    <source>
        <strain evidence="3">Tak-1</strain>
    </source>
</reference>
<feature type="signal peptide" evidence="1">
    <location>
        <begin position="1"/>
        <end position="21"/>
    </location>
</feature>
<evidence type="ECO:0000256" key="1">
    <source>
        <dbReference type="SAM" id="SignalP"/>
    </source>
</evidence>
<accession>A0A2R6XLK2</accession>
<gene>
    <name evidence="2" type="ORF">MARPO_0009s0089</name>
</gene>
<organism evidence="2 3">
    <name type="scientific">Marchantia polymorpha</name>
    <name type="common">Common liverwort</name>
    <name type="synonym">Marchantia aquatica</name>
    <dbReference type="NCBI Taxonomy" id="3197"/>
    <lineage>
        <taxon>Eukaryota</taxon>
        <taxon>Viridiplantae</taxon>
        <taxon>Streptophyta</taxon>
        <taxon>Embryophyta</taxon>
        <taxon>Marchantiophyta</taxon>
        <taxon>Marchantiopsida</taxon>
        <taxon>Marchantiidae</taxon>
        <taxon>Marchantiales</taxon>
        <taxon>Marchantiaceae</taxon>
        <taxon>Marchantia</taxon>
    </lineage>
</organism>
<dbReference type="EMBL" id="KZ772681">
    <property type="protein sequence ID" value="PTQ46984.1"/>
    <property type="molecule type" value="Genomic_DNA"/>
</dbReference>
<sequence length="92" mass="10207">MKNMSSVHLSLLSESLAVVAAHSISQPIYRGTLTFTLIAWRLCVEGIVSVKYFKNVNELSVTVIADHSTCHGIAQLVRYSGRAEQKLDSRRC</sequence>
<feature type="chain" id="PRO_5015336197" evidence="1">
    <location>
        <begin position="22"/>
        <end position="92"/>
    </location>
</feature>
<protein>
    <submittedName>
        <fullName evidence="2">Uncharacterized protein</fullName>
    </submittedName>
</protein>